<keyword evidence="1" id="KW-0963">Cytoplasm</keyword>
<gene>
    <name evidence="10" type="ORF">G0Q06_06270</name>
</gene>
<dbReference type="GO" id="GO:0009381">
    <property type="term" value="F:excinuclease ABC activity"/>
    <property type="evidence" value="ECO:0007669"/>
    <property type="project" value="InterPro"/>
</dbReference>
<dbReference type="InterPro" id="IPR000305">
    <property type="entry name" value="GIY-YIG_endonuc"/>
</dbReference>
<dbReference type="InterPro" id="IPR036876">
    <property type="entry name" value="UVR_dom_sf"/>
</dbReference>
<evidence type="ECO:0000256" key="6">
    <source>
        <dbReference type="ARBA" id="ARBA00023236"/>
    </source>
</evidence>
<dbReference type="InterPro" id="IPR001162">
    <property type="entry name" value="UvrC_RNase_H_dom"/>
</dbReference>
<evidence type="ECO:0000259" key="9">
    <source>
        <dbReference type="PROSITE" id="PS50165"/>
    </source>
</evidence>
<keyword evidence="2" id="KW-0227">DNA damage</keyword>
<evidence type="ECO:0000259" key="7">
    <source>
        <dbReference type="PROSITE" id="PS50151"/>
    </source>
</evidence>
<evidence type="ECO:0000259" key="8">
    <source>
        <dbReference type="PROSITE" id="PS50164"/>
    </source>
</evidence>
<feature type="domain" description="UvrC family homology region profile" evidence="9">
    <location>
        <begin position="264"/>
        <end position="368"/>
    </location>
</feature>
<dbReference type="Pfam" id="PF02151">
    <property type="entry name" value="UVR"/>
    <property type="match status" value="1"/>
</dbReference>
<evidence type="ECO:0000313" key="10">
    <source>
        <dbReference type="EMBL" id="NDV62046.1"/>
    </source>
</evidence>
<dbReference type="SUPFAM" id="SSF47781">
    <property type="entry name" value="RuvA domain 2-like"/>
    <property type="match status" value="1"/>
</dbReference>
<dbReference type="Gene3D" id="3.40.1440.10">
    <property type="entry name" value="GIY-YIG endonuclease"/>
    <property type="match status" value="1"/>
</dbReference>
<organism evidence="10 11">
    <name type="scientific">Oceanipulchritudo coccoides</name>
    <dbReference type="NCBI Taxonomy" id="2706888"/>
    <lineage>
        <taxon>Bacteria</taxon>
        <taxon>Pseudomonadati</taxon>
        <taxon>Verrucomicrobiota</taxon>
        <taxon>Opitutia</taxon>
        <taxon>Puniceicoccales</taxon>
        <taxon>Oceanipulchritudinaceae</taxon>
        <taxon>Oceanipulchritudo</taxon>
    </lineage>
</organism>
<feature type="domain" description="UVR" evidence="7">
    <location>
        <begin position="211"/>
        <end position="246"/>
    </location>
</feature>
<evidence type="ECO:0000256" key="2">
    <source>
        <dbReference type="ARBA" id="ARBA00022763"/>
    </source>
</evidence>
<dbReference type="GO" id="GO:0003677">
    <property type="term" value="F:DNA binding"/>
    <property type="evidence" value="ECO:0007669"/>
    <property type="project" value="InterPro"/>
</dbReference>
<dbReference type="InterPro" id="IPR001943">
    <property type="entry name" value="UVR_dom"/>
</dbReference>
<reference evidence="10 11" key="1">
    <citation type="submission" date="2020-02" db="EMBL/GenBank/DDBJ databases">
        <title>Albibacoteraceae fam. nov., the first described family within the subdivision 4 Verrucomicrobia.</title>
        <authorList>
            <person name="Xi F."/>
        </authorList>
    </citation>
    <scope>NUCLEOTIDE SEQUENCE [LARGE SCALE GENOMIC DNA]</scope>
    <source>
        <strain evidence="10 11">CK1056</strain>
    </source>
</reference>
<evidence type="ECO:0000256" key="5">
    <source>
        <dbReference type="ARBA" id="ARBA00023204"/>
    </source>
</evidence>
<dbReference type="Gene3D" id="4.10.860.10">
    <property type="entry name" value="UVR domain"/>
    <property type="match status" value="1"/>
</dbReference>
<dbReference type="InterPro" id="IPR035901">
    <property type="entry name" value="GIY-YIG_endonuc_sf"/>
</dbReference>
<keyword evidence="11" id="KW-1185">Reference proteome</keyword>
<dbReference type="InterPro" id="IPR010994">
    <property type="entry name" value="RuvA_2-like"/>
</dbReference>
<sequence>MPVPERSKLKEKVRRLPEGPGVYLMKDRLGSVLYVGKAKNLKRRVSSYFQPSRRFRIEQPKIAAMLDLVTDFDIMEVRSESEALLFEGKLIKEWKPKYNTDFTDDKRFLHVRVDLTVALPRFRLVRFRTDDRSVYFGPFAHSGLLRRTLQEMRLKFGILLGDAQPQKREDGLWQLYDDARAEIYGHSNFITAEEYHQRVEQACGFLEGKSREWLSELEVLMNKAAEARDYERAAELRDIMVALRRTTERTRKFTHASILNADGRQPLDELREALSLKHVPRTMECFDISHISGSFCVASMVHFKDGRPDRKNYRRYQIKSFVGNDDFRAMCEVVGRRYARLKRENRPFPDLIVIDGGVGQVSAALRAFLEGGIEPPTLIGLAKKRETIIFSDGRPPMNLPGNHRGRLLLQHIRDEAHRHANSYNAELRRRKLRESVLDDFPGLGDKKRRALMGHFGSLDKLRKASIDDLQQVDGIGPKLAVKIREFFG</sequence>
<keyword evidence="3" id="KW-0228">DNA excision</keyword>
<dbReference type="SUPFAM" id="SSF46600">
    <property type="entry name" value="C-terminal UvrC-binding domain of UvrB"/>
    <property type="match status" value="1"/>
</dbReference>
<dbReference type="InterPro" id="IPR047296">
    <property type="entry name" value="GIY-YIG_UvrC_Cho"/>
</dbReference>
<dbReference type="Pfam" id="PF12826">
    <property type="entry name" value="HHH_2"/>
    <property type="match status" value="1"/>
</dbReference>
<dbReference type="InterPro" id="IPR050066">
    <property type="entry name" value="UvrABC_protein_C"/>
</dbReference>
<feature type="domain" description="GIY-YIG" evidence="8">
    <location>
        <begin position="18"/>
        <end position="100"/>
    </location>
</feature>
<dbReference type="GO" id="GO:0009380">
    <property type="term" value="C:excinuclease repair complex"/>
    <property type="evidence" value="ECO:0007669"/>
    <property type="project" value="TreeGrafter"/>
</dbReference>
<dbReference type="PROSITE" id="PS50165">
    <property type="entry name" value="UVRC"/>
    <property type="match status" value="1"/>
</dbReference>
<dbReference type="PROSITE" id="PS50164">
    <property type="entry name" value="GIY_YIG"/>
    <property type="match status" value="1"/>
</dbReference>
<dbReference type="FunFam" id="3.40.1440.10:FF:000001">
    <property type="entry name" value="UvrABC system protein C"/>
    <property type="match status" value="1"/>
</dbReference>
<evidence type="ECO:0000256" key="1">
    <source>
        <dbReference type="ARBA" id="ARBA00022490"/>
    </source>
</evidence>
<dbReference type="Pfam" id="PF08459">
    <property type="entry name" value="UvrC_RNaseH_dom"/>
    <property type="match status" value="1"/>
</dbReference>
<dbReference type="SMART" id="SM00465">
    <property type="entry name" value="GIYc"/>
    <property type="match status" value="1"/>
</dbReference>
<evidence type="ECO:0000256" key="3">
    <source>
        <dbReference type="ARBA" id="ARBA00022769"/>
    </source>
</evidence>
<accession>A0A6B2M107</accession>
<dbReference type="Gene3D" id="3.30.420.340">
    <property type="entry name" value="UvrC, RNAse H endonuclease domain"/>
    <property type="match status" value="1"/>
</dbReference>
<protein>
    <submittedName>
        <fullName evidence="10">Excinuclease ABC subunit UvrC</fullName>
    </submittedName>
</protein>
<keyword evidence="5" id="KW-0234">DNA repair</keyword>
<dbReference type="Proteomes" id="UP000478417">
    <property type="component" value="Unassembled WGS sequence"/>
</dbReference>
<keyword evidence="4" id="KW-0267">Excision nuclease</keyword>
<dbReference type="EMBL" id="JAAGNX010000002">
    <property type="protein sequence ID" value="NDV62046.1"/>
    <property type="molecule type" value="Genomic_DNA"/>
</dbReference>
<name>A0A6B2M107_9BACT</name>
<dbReference type="Pfam" id="PF01541">
    <property type="entry name" value="GIY-YIG"/>
    <property type="match status" value="1"/>
</dbReference>
<dbReference type="PROSITE" id="PS50151">
    <property type="entry name" value="UVR"/>
    <property type="match status" value="1"/>
</dbReference>
<comment type="caution">
    <text evidence="10">The sequence shown here is derived from an EMBL/GenBank/DDBJ whole genome shotgun (WGS) entry which is preliminary data.</text>
</comment>
<dbReference type="InterPro" id="IPR003583">
    <property type="entry name" value="Hlx-hairpin-Hlx_DNA-bd_motif"/>
</dbReference>
<evidence type="ECO:0000313" key="11">
    <source>
        <dbReference type="Proteomes" id="UP000478417"/>
    </source>
</evidence>
<proteinExistence type="predicted"/>
<dbReference type="PANTHER" id="PTHR30562">
    <property type="entry name" value="UVRC/OXIDOREDUCTASE"/>
    <property type="match status" value="1"/>
</dbReference>
<dbReference type="GO" id="GO:0009432">
    <property type="term" value="P:SOS response"/>
    <property type="evidence" value="ECO:0007669"/>
    <property type="project" value="UniProtKB-KW"/>
</dbReference>
<dbReference type="AlphaFoldDB" id="A0A6B2M107"/>
<dbReference type="SMART" id="SM00278">
    <property type="entry name" value="HhH1"/>
    <property type="match status" value="2"/>
</dbReference>
<dbReference type="GO" id="GO:0006289">
    <property type="term" value="P:nucleotide-excision repair"/>
    <property type="evidence" value="ECO:0007669"/>
    <property type="project" value="InterPro"/>
</dbReference>
<dbReference type="Gene3D" id="1.10.150.20">
    <property type="entry name" value="5' to 3' exonuclease, C-terminal subdomain"/>
    <property type="match status" value="1"/>
</dbReference>
<dbReference type="RefSeq" id="WP_163963599.1">
    <property type="nucleotide sequence ID" value="NZ_JAAGNX010000002.1"/>
</dbReference>
<evidence type="ECO:0000256" key="4">
    <source>
        <dbReference type="ARBA" id="ARBA00022881"/>
    </source>
</evidence>
<dbReference type="PANTHER" id="PTHR30562:SF1">
    <property type="entry name" value="UVRABC SYSTEM PROTEIN C"/>
    <property type="match status" value="1"/>
</dbReference>
<dbReference type="InterPro" id="IPR038476">
    <property type="entry name" value="UvrC_RNase_H_dom_sf"/>
</dbReference>
<dbReference type="CDD" id="cd10434">
    <property type="entry name" value="GIY-YIG_UvrC_Cho"/>
    <property type="match status" value="1"/>
</dbReference>
<keyword evidence="6" id="KW-0742">SOS response</keyword>
<dbReference type="InterPro" id="IPR041663">
    <property type="entry name" value="DisA/LigA_HHH"/>
</dbReference>
<dbReference type="SUPFAM" id="SSF82771">
    <property type="entry name" value="GIY-YIG endonuclease"/>
    <property type="match status" value="1"/>
</dbReference>